<keyword evidence="3" id="KW-1185">Reference proteome</keyword>
<evidence type="ECO:0008006" key="4">
    <source>
        <dbReference type="Google" id="ProtNLM"/>
    </source>
</evidence>
<dbReference type="Proteomes" id="UP001469553">
    <property type="component" value="Unassembled WGS sequence"/>
</dbReference>
<evidence type="ECO:0000313" key="3">
    <source>
        <dbReference type="Proteomes" id="UP001469553"/>
    </source>
</evidence>
<feature type="transmembrane region" description="Helical" evidence="1">
    <location>
        <begin position="26"/>
        <end position="43"/>
    </location>
</feature>
<reference evidence="2 3" key="1">
    <citation type="submission" date="2021-06" db="EMBL/GenBank/DDBJ databases">
        <authorList>
            <person name="Palmer J.M."/>
        </authorList>
    </citation>
    <scope>NUCLEOTIDE SEQUENCE [LARGE SCALE GENOMIC DNA]</scope>
    <source>
        <strain evidence="2 3">AS_MEX2019</strain>
        <tissue evidence="2">Muscle</tissue>
    </source>
</reference>
<sequence>MVPSILRSAAVPPAAKHPRSMMPPPLYFTVGMFSGFQAFLFFLQMDHGQFDQTPSSDHRTSQHKLKPLSLSACCSWSNGFFLSEWPFSPCYCRTRFTVDEDFDELQQHNISLP</sequence>
<dbReference type="EMBL" id="JAHRIP010012543">
    <property type="protein sequence ID" value="MEQ2285104.1"/>
    <property type="molecule type" value="Genomic_DNA"/>
</dbReference>
<organism evidence="2 3">
    <name type="scientific">Ameca splendens</name>
    <dbReference type="NCBI Taxonomy" id="208324"/>
    <lineage>
        <taxon>Eukaryota</taxon>
        <taxon>Metazoa</taxon>
        <taxon>Chordata</taxon>
        <taxon>Craniata</taxon>
        <taxon>Vertebrata</taxon>
        <taxon>Euteleostomi</taxon>
        <taxon>Actinopterygii</taxon>
        <taxon>Neopterygii</taxon>
        <taxon>Teleostei</taxon>
        <taxon>Neoteleostei</taxon>
        <taxon>Acanthomorphata</taxon>
        <taxon>Ovalentaria</taxon>
        <taxon>Atherinomorphae</taxon>
        <taxon>Cyprinodontiformes</taxon>
        <taxon>Goodeidae</taxon>
        <taxon>Ameca</taxon>
    </lineage>
</organism>
<keyword evidence="1" id="KW-0812">Transmembrane</keyword>
<accession>A0ABV0XUC7</accession>
<proteinExistence type="predicted"/>
<protein>
    <recommendedName>
        <fullName evidence="4">Transmembrane protein</fullName>
    </recommendedName>
</protein>
<keyword evidence="1" id="KW-1133">Transmembrane helix</keyword>
<keyword evidence="1" id="KW-0472">Membrane</keyword>
<evidence type="ECO:0000256" key="1">
    <source>
        <dbReference type="SAM" id="Phobius"/>
    </source>
</evidence>
<name>A0ABV0XUC7_9TELE</name>
<evidence type="ECO:0000313" key="2">
    <source>
        <dbReference type="EMBL" id="MEQ2285104.1"/>
    </source>
</evidence>
<gene>
    <name evidence="2" type="ORF">AMECASPLE_028478</name>
</gene>
<comment type="caution">
    <text evidence="2">The sequence shown here is derived from an EMBL/GenBank/DDBJ whole genome shotgun (WGS) entry which is preliminary data.</text>
</comment>